<protein>
    <submittedName>
        <fullName evidence="1">Uncharacterized protein</fullName>
    </submittedName>
</protein>
<dbReference type="OMA" id="RDVSQYT"/>
<dbReference type="PANTHER" id="PTHR42090:SF1">
    <property type="match status" value="1"/>
</dbReference>
<dbReference type="OrthoDB" id="4220319at2759"/>
<dbReference type="GeneID" id="9093163"/>
<name>C1HBK3_PARBA</name>
<accession>C1HBK3</accession>
<proteinExistence type="predicted"/>
<evidence type="ECO:0000313" key="2">
    <source>
        <dbReference type="Proteomes" id="UP000002059"/>
    </source>
</evidence>
<dbReference type="HOGENOM" id="CLU_124559_0_0_1"/>
<dbReference type="KEGG" id="pbl:PAAG_08144"/>
<dbReference type="eggNOG" id="ENOG502RIUM">
    <property type="taxonomic scope" value="Eukaryota"/>
</dbReference>
<dbReference type="EMBL" id="KN294021">
    <property type="protein sequence ID" value="EEH38417.1"/>
    <property type="molecule type" value="Genomic_DNA"/>
</dbReference>
<dbReference type="VEuPathDB" id="FungiDB:PAAG_08144"/>
<evidence type="ECO:0000313" key="1">
    <source>
        <dbReference type="EMBL" id="EEH38417.1"/>
    </source>
</evidence>
<dbReference type="PANTHER" id="PTHR42090">
    <property type="match status" value="1"/>
</dbReference>
<dbReference type="RefSeq" id="XP_015701097.1">
    <property type="nucleotide sequence ID" value="XM_015846433.1"/>
</dbReference>
<dbReference type="AlphaFoldDB" id="C1HBK3"/>
<keyword evidence="2" id="KW-1185">Reference proteome</keyword>
<gene>
    <name evidence="1" type="ORF">PAAG_08144</name>
</gene>
<organism evidence="1 2">
    <name type="scientific">Paracoccidioides lutzii (strain ATCC MYA-826 / Pb01)</name>
    <name type="common">Paracoccidioides brasiliensis</name>
    <dbReference type="NCBI Taxonomy" id="502779"/>
    <lineage>
        <taxon>Eukaryota</taxon>
        <taxon>Fungi</taxon>
        <taxon>Dikarya</taxon>
        <taxon>Ascomycota</taxon>
        <taxon>Pezizomycotina</taxon>
        <taxon>Eurotiomycetes</taxon>
        <taxon>Eurotiomycetidae</taxon>
        <taxon>Onygenales</taxon>
        <taxon>Ajellomycetaceae</taxon>
        <taxon>Paracoccidioides</taxon>
    </lineage>
</organism>
<dbReference type="Proteomes" id="UP000002059">
    <property type="component" value="Partially assembled WGS sequence"/>
</dbReference>
<reference evidence="1 2" key="1">
    <citation type="journal article" date="2011" name="PLoS Genet.">
        <title>Comparative genomic analysis of human fungal pathogens causing paracoccidioidomycosis.</title>
        <authorList>
            <person name="Desjardins C.A."/>
            <person name="Champion M.D."/>
            <person name="Holder J.W."/>
            <person name="Muszewska A."/>
            <person name="Goldberg J."/>
            <person name="Bailao A.M."/>
            <person name="Brigido M.M."/>
            <person name="Ferreira M.E."/>
            <person name="Garcia A.M."/>
            <person name="Grynberg M."/>
            <person name="Gujja S."/>
            <person name="Heiman D.I."/>
            <person name="Henn M.R."/>
            <person name="Kodira C.D."/>
            <person name="Leon-Narvaez H."/>
            <person name="Longo L.V."/>
            <person name="Ma L.J."/>
            <person name="Malavazi I."/>
            <person name="Matsuo A.L."/>
            <person name="Morais F.V."/>
            <person name="Pereira M."/>
            <person name="Rodriguez-Brito S."/>
            <person name="Sakthikumar S."/>
            <person name="Salem-Izacc S.M."/>
            <person name="Sykes S.M."/>
            <person name="Teixeira M.M."/>
            <person name="Vallejo M.C."/>
            <person name="Walter M.E."/>
            <person name="Yandava C."/>
            <person name="Young S."/>
            <person name="Zeng Q."/>
            <person name="Zucker J."/>
            <person name="Felipe M.S."/>
            <person name="Goldman G.H."/>
            <person name="Haas B.J."/>
            <person name="McEwen J.G."/>
            <person name="Nino-Vega G."/>
            <person name="Puccia R."/>
            <person name="San-Blas G."/>
            <person name="Soares C.M."/>
            <person name="Birren B.W."/>
            <person name="Cuomo C.A."/>
        </authorList>
    </citation>
    <scope>NUCLEOTIDE SEQUENCE [LARGE SCALE GENOMIC DNA]</scope>
    <source>
        <strain evidence="2">ATCC MYA-826 / Pb01</strain>
    </source>
</reference>
<dbReference type="STRING" id="502779.C1HBK3"/>
<sequence>MSTLRYASNRAGLQVLWVHHSLVYRPPLHLTLAPLQILGVIPTPTTAKGLQRTYVFEAHKPSYTMPFNLGSQSDPDSRYAINTDRHEYSQSGSDNAVASQQAAWDLNNRTPEKVREASLAEAMHDGHSKMGPLEVSPANRDVSQYTNEAGRGEFVEKGPSRRVSPLKGIKVNFSGVIINEKGGPLLK</sequence>